<keyword evidence="2" id="KW-1185">Reference proteome</keyword>
<dbReference type="KEGG" id="mmab:HQ865_18125"/>
<organism evidence="1 2">
    <name type="scientific">Mucilaginibacter mali</name>
    <dbReference type="NCBI Taxonomy" id="2740462"/>
    <lineage>
        <taxon>Bacteria</taxon>
        <taxon>Pseudomonadati</taxon>
        <taxon>Bacteroidota</taxon>
        <taxon>Sphingobacteriia</taxon>
        <taxon>Sphingobacteriales</taxon>
        <taxon>Sphingobacteriaceae</taxon>
        <taxon>Mucilaginibacter</taxon>
    </lineage>
</organism>
<dbReference type="EMBL" id="CP054139">
    <property type="protein sequence ID" value="QKJ31600.1"/>
    <property type="molecule type" value="Genomic_DNA"/>
</dbReference>
<gene>
    <name evidence="1" type="ORF">HQ865_18125</name>
</gene>
<proteinExistence type="predicted"/>
<reference evidence="1 2" key="1">
    <citation type="submission" date="2020-05" db="EMBL/GenBank/DDBJ databases">
        <title>Mucilaginibacter mali sp. nov.</title>
        <authorList>
            <person name="Kim H.S."/>
            <person name="Lee K.C."/>
            <person name="Suh M.K."/>
            <person name="Kim J.-S."/>
            <person name="Han K.-I."/>
            <person name="Eom M.K."/>
            <person name="Shin Y.K."/>
            <person name="Lee J.-S."/>
        </authorList>
    </citation>
    <scope>NUCLEOTIDE SEQUENCE [LARGE SCALE GENOMIC DNA]</scope>
    <source>
        <strain evidence="1 2">G2-14</strain>
    </source>
</reference>
<protein>
    <submittedName>
        <fullName evidence="1">Uncharacterized protein</fullName>
    </submittedName>
</protein>
<sequence>MAKYLTIEQLRTNISLGKPVEQWLSHESKEDYTILKWLRIYKERDQTYSVNYIECYDDGDDDFIDIYEFSSLDPDELYFSNSFDSVGGALDFSVSNYSASLDKFVTGGMIQEEYILYRSLL</sequence>
<name>A0A7D4UQ03_9SPHI</name>
<dbReference type="AlphaFoldDB" id="A0A7D4UQ03"/>
<dbReference type="Proteomes" id="UP000505355">
    <property type="component" value="Chromosome"/>
</dbReference>
<evidence type="ECO:0000313" key="2">
    <source>
        <dbReference type="Proteomes" id="UP000505355"/>
    </source>
</evidence>
<dbReference type="RefSeq" id="WP_173416259.1">
    <property type="nucleotide sequence ID" value="NZ_CP054139.1"/>
</dbReference>
<accession>A0A7D4UQ03</accession>
<evidence type="ECO:0000313" key="1">
    <source>
        <dbReference type="EMBL" id="QKJ31600.1"/>
    </source>
</evidence>